<keyword evidence="4 9" id="KW-0812">Transmembrane</keyword>
<sequence>MTQEIPLEELDSSSSSSSYDTETGNSSEYSVSSSSTINHSTDSESNSSPTTTFIESATGKESGKAKEEKPQTASSAVTLTNLVKAVIGAGILSVPNSFSSIGLIPSLVLIVCIAILSYIASIMDVKLHQKVESTGLDDLIGKLMGRWGSITYSIVVIIFLEAAMIAYLIINGDNLKSWFAFGGIDISPFKYRILTILIYSIIPIALMIPKNFKFIGIFSSFSLALMVFYICATIYKLVDAVQNKGGISKSLVYAKIDTEIFSAIGVFAMAFALPTVVIPLLQHYTEEYKKRRNIVAGSMFCCALITILPSALLYLVFGSESDGNILNSFPNNDIIFTIVRAGFFFSVTISFPVIGKSVMCNWSQLVFGINQANDLKGWRFWLIFWVTAGTPLIIAMFLPQVKPAISIGGALGGCLACYTFPSICWIIASEKKISDPVNILCVIFAIVGIIFAVIATYQSIVDAIDAFKSLEI</sequence>
<comment type="caution">
    <text evidence="11">The sequence shown here is derived from an EMBL/GenBank/DDBJ whole genome shotgun (WGS) entry which is preliminary data.</text>
</comment>
<evidence type="ECO:0000256" key="5">
    <source>
        <dbReference type="ARBA" id="ARBA00022970"/>
    </source>
</evidence>
<keyword evidence="6 9" id="KW-1133">Transmembrane helix</keyword>
<evidence type="ECO:0000256" key="6">
    <source>
        <dbReference type="ARBA" id="ARBA00022989"/>
    </source>
</evidence>
<dbReference type="AlphaFoldDB" id="A0A1J4JH36"/>
<feature type="compositionally biased region" description="Low complexity" evidence="8">
    <location>
        <begin position="26"/>
        <end position="45"/>
    </location>
</feature>
<proteinExistence type="inferred from homology"/>
<accession>A0A1J4JH36</accession>
<evidence type="ECO:0000259" key="10">
    <source>
        <dbReference type="Pfam" id="PF01490"/>
    </source>
</evidence>
<dbReference type="RefSeq" id="XP_068351603.1">
    <property type="nucleotide sequence ID" value="XM_068510051.1"/>
</dbReference>
<evidence type="ECO:0000256" key="7">
    <source>
        <dbReference type="ARBA" id="ARBA00023136"/>
    </source>
</evidence>
<reference evidence="11" key="1">
    <citation type="submission" date="2016-10" db="EMBL/GenBank/DDBJ databases">
        <authorList>
            <person name="Benchimol M."/>
            <person name="Almeida L.G."/>
            <person name="Vasconcelos A.T."/>
            <person name="Perreira-Neves A."/>
            <person name="Rosa I.A."/>
            <person name="Tasca T."/>
            <person name="Bogo M.R."/>
            <person name="de Souza W."/>
        </authorList>
    </citation>
    <scope>NUCLEOTIDE SEQUENCE [LARGE SCALE GENOMIC DNA]</scope>
    <source>
        <strain evidence="11">K</strain>
    </source>
</reference>
<evidence type="ECO:0000256" key="1">
    <source>
        <dbReference type="ARBA" id="ARBA00004141"/>
    </source>
</evidence>
<feature type="transmembrane region" description="Helical" evidence="9">
    <location>
        <begin position="404"/>
        <end position="427"/>
    </location>
</feature>
<dbReference type="PANTHER" id="PTHR22950">
    <property type="entry name" value="AMINO ACID TRANSPORTER"/>
    <property type="match status" value="1"/>
</dbReference>
<feature type="domain" description="Amino acid transporter transmembrane" evidence="10">
    <location>
        <begin position="76"/>
        <end position="460"/>
    </location>
</feature>
<feature type="region of interest" description="Disordered" evidence="8">
    <location>
        <begin position="1"/>
        <end position="72"/>
    </location>
</feature>
<dbReference type="EMBL" id="MLAK01001053">
    <property type="protein sequence ID" value="OHS98466.1"/>
    <property type="molecule type" value="Genomic_DNA"/>
</dbReference>
<feature type="transmembrane region" description="Helical" evidence="9">
    <location>
        <begin position="337"/>
        <end position="359"/>
    </location>
</feature>
<keyword evidence="12" id="KW-1185">Reference proteome</keyword>
<feature type="transmembrane region" description="Helical" evidence="9">
    <location>
        <begin position="98"/>
        <end position="120"/>
    </location>
</feature>
<feature type="transmembrane region" description="Helical" evidence="9">
    <location>
        <begin position="293"/>
        <end position="317"/>
    </location>
</feature>
<dbReference type="GO" id="GO:0016020">
    <property type="term" value="C:membrane"/>
    <property type="evidence" value="ECO:0007669"/>
    <property type="project" value="UniProtKB-SubCell"/>
</dbReference>
<feature type="transmembrane region" description="Helical" evidence="9">
    <location>
        <begin position="380"/>
        <end position="398"/>
    </location>
</feature>
<evidence type="ECO:0000313" key="11">
    <source>
        <dbReference type="EMBL" id="OHS98466.1"/>
    </source>
</evidence>
<feature type="transmembrane region" description="Helical" evidence="9">
    <location>
        <begin position="215"/>
        <end position="235"/>
    </location>
</feature>
<keyword evidence="5" id="KW-0029">Amino-acid transport</keyword>
<name>A0A1J4JH36_9EUKA</name>
<comment type="subcellular location">
    <subcellularLocation>
        <location evidence="1">Membrane</location>
        <topology evidence="1">Multi-pass membrane protein</topology>
    </subcellularLocation>
</comment>
<evidence type="ECO:0000256" key="4">
    <source>
        <dbReference type="ARBA" id="ARBA00022692"/>
    </source>
</evidence>
<dbReference type="GO" id="GO:0015179">
    <property type="term" value="F:L-amino acid transmembrane transporter activity"/>
    <property type="evidence" value="ECO:0007669"/>
    <property type="project" value="TreeGrafter"/>
</dbReference>
<evidence type="ECO:0000256" key="3">
    <source>
        <dbReference type="ARBA" id="ARBA00022448"/>
    </source>
</evidence>
<feature type="compositionally biased region" description="Polar residues" evidence="8">
    <location>
        <begin position="46"/>
        <end position="55"/>
    </location>
</feature>
<evidence type="ECO:0000256" key="2">
    <source>
        <dbReference type="ARBA" id="ARBA00008066"/>
    </source>
</evidence>
<protein>
    <submittedName>
        <fullName evidence="11">Transmembrane amino acid transporter protein</fullName>
    </submittedName>
</protein>
<feature type="compositionally biased region" description="Acidic residues" evidence="8">
    <location>
        <begin position="1"/>
        <end position="11"/>
    </location>
</feature>
<feature type="transmembrane region" description="Helical" evidence="9">
    <location>
        <begin position="189"/>
        <end position="208"/>
    </location>
</feature>
<evidence type="ECO:0000256" key="9">
    <source>
        <dbReference type="SAM" id="Phobius"/>
    </source>
</evidence>
<organism evidence="11 12">
    <name type="scientific">Tritrichomonas foetus</name>
    <dbReference type="NCBI Taxonomy" id="1144522"/>
    <lineage>
        <taxon>Eukaryota</taxon>
        <taxon>Metamonada</taxon>
        <taxon>Parabasalia</taxon>
        <taxon>Tritrichomonadida</taxon>
        <taxon>Tritrichomonadidae</taxon>
        <taxon>Tritrichomonas</taxon>
    </lineage>
</organism>
<dbReference type="InterPro" id="IPR013057">
    <property type="entry name" value="AA_transpt_TM"/>
</dbReference>
<dbReference type="PANTHER" id="PTHR22950:SF458">
    <property type="entry name" value="SODIUM-COUPLED NEUTRAL AMINO ACID TRANSPORTER 11-RELATED"/>
    <property type="match status" value="1"/>
</dbReference>
<dbReference type="OrthoDB" id="655540at2759"/>
<keyword evidence="7 9" id="KW-0472">Membrane</keyword>
<feature type="transmembrane region" description="Helical" evidence="9">
    <location>
        <begin position="260"/>
        <end position="281"/>
    </location>
</feature>
<dbReference type="Proteomes" id="UP000179807">
    <property type="component" value="Unassembled WGS sequence"/>
</dbReference>
<comment type="similarity">
    <text evidence="2">Belongs to the amino acid/polyamine transporter 2 family.</text>
</comment>
<keyword evidence="3" id="KW-0813">Transport</keyword>
<evidence type="ECO:0000256" key="8">
    <source>
        <dbReference type="SAM" id="MobiDB-lite"/>
    </source>
</evidence>
<feature type="compositionally biased region" description="Basic and acidic residues" evidence="8">
    <location>
        <begin position="61"/>
        <end position="70"/>
    </location>
</feature>
<feature type="transmembrane region" description="Helical" evidence="9">
    <location>
        <begin position="439"/>
        <end position="460"/>
    </location>
</feature>
<gene>
    <name evidence="11" type="ORF">TRFO_35086</name>
</gene>
<dbReference type="Pfam" id="PF01490">
    <property type="entry name" value="Aa_trans"/>
    <property type="match status" value="1"/>
</dbReference>
<dbReference type="VEuPathDB" id="TrichDB:TRFO_35086"/>
<evidence type="ECO:0000313" key="12">
    <source>
        <dbReference type="Proteomes" id="UP000179807"/>
    </source>
</evidence>
<feature type="transmembrane region" description="Helical" evidence="9">
    <location>
        <begin position="150"/>
        <end position="169"/>
    </location>
</feature>
<dbReference type="GeneID" id="94844755"/>